<dbReference type="PANTHER" id="PTHR32077">
    <property type="entry name" value="FASCICLIN-LIKE ARABINOGALACTAN PROTEIN"/>
    <property type="match status" value="1"/>
</dbReference>
<keyword evidence="4" id="KW-0732">Signal</keyword>
<feature type="compositionally biased region" description="Low complexity" evidence="6">
    <location>
        <begin position="48"/>
        <end position="62"/>
    </location>
</feature>
<sequence length="112" mass="11465">MTLLPPQVNITTGVVNATVSNTVYTDGQLSVFQVDKVLLPIDIFGKAKAAAPAPAPLAAKPVKGVDDSDSDDAPATSKVPTDTDDSGAFRLIGGDNIMVVLSVLVATLLVAF</sequence>
<comment type="subcellular location">
    <subcellularLocation>
        <location evidence="1">Cell membrane</location>
        <topology evidence="1">Lipid-anchor</topology>
        <topology evidence="1">GPI-anchor</topology>
    </subcellularLocation>
</comment>
<organism evidence="7 8">
    <name type="scientific">Ficus carica</name>
    <name type="common">Common fig</name>
    <dbReference type="NCBI Taxonomy" id="3494"/>
    <lineage>
        <taxon>Eukaryota</taxon>
        <taxon>Viridiplantae</taxon>
        <taxon>Streptophyta</taxon>
        <taxon>Embryophyta</taxon>
        <taxon>Tracheophyta</taxon>
        <taxon>Spermatophyta</taxon>
        <taxon>Magnoliopsida</taxon>
        <taxon>eudicotyledons</taxon>
        <taxon>Gunneridae</taxon>
        <taxon>Pentapetalae</taxon>
        <taxon>rosids</taxon>
        <taxon>fabids</taxon>
        <taxon>Rosales</taxon>
        <taxon>Moraceae</taxon>
        <taxon>Ficeae</taxon>
        <taxon>Ficus</taxon>
    </lineage>
</organism>
<evidence type="ECO:0000256" key="6">
    <source>
        <dbReference type="SAM" id="MobiDB-lite"/>
    </source>
</evidence>
<comment type="caution">
    <text evidence="7">The sequence shown here is derived from an EMBL/GenBank/DDBJ whole genome shotgun (WGS) entry which is preliminary data.</text>
</comment>
<evidence type="ECO:0000256" key="4">
    <source>
        <dbReference type="ARBA" id="ARBA00022729"/>
    </source>
</evidence>
<dbReference type="GO" id="GO:0009834">
    <property type="term" value="P:plant-type secondary cell wall biogenesis"/>
    <property type="evidence" value="ECO:0007669"/>
    <property type="project" value="TreeGrafter"/>
</dbReference>
<protein>
    <submittedName>
        <fullName evidence="7">Uncharacterized protein</fullName>
    </submittedName>
</protein>
<gene>
    <name evidence="7" type="ORF">TIFTF001_008362</name>
</gene>
<dbReference type="GO" id="GO:0005886">
    <property type="term" value="C:plasma membrane"/>
    <property type="evidence" value="ECO:0007669"/>
    <property type="project" value="UniProtKB-SubCell"/>
</dbReference>
<evidence type="ECO:0000256" key="5">
    <source>
        <dbReference type="ARBA" id="ARBA00023136"/>
    </source>
</evidence>
<keyword evidence="8" id="KW-1185">Reference proteome</keyword>
<evidence type="ECO:0000256" key="1">
    <source>
        <dbReference type="ARBA" id="ARBA00004609"/>
    </source>
</evidence>
<feature type="region of interest" description="Disordered" evidence="6">
    <location>
        <begin position="48"/>
        <end position="84"/>
    </location>
</feature>
<dbReference type="Proteomes" id="UP001187192">
    <property type="component" value="Unassembled WGS sequence"/>
</dbReference>
<keyword evidence="5" id="KW-0472">Membrane</keyword>
<dbReference type="EMBL" id="BTGU01000009">
    <property type="protein sequence ID" value="GMN39121.1"/>
    <property type="molecule type" value="Genomic_DNA"/>
</dbReference>
<proteinExistence type="predicted"/>
<keyword evidence="3" id="KW-0336">GPI-anchor</keyword>
<dbReference type="AlphaFoldDB" id="A0AA88A8B8"/>
<evidence type="ECO:0000256" key="3">
    <source>
        <dbReference type="ARBA" id="ARBA00022622"/>
    </source>
</evidence>
<evidence type="ECO:0000313" key="8">
    <source>
        <dbReference type="Proteomes" id="UP001187192"/>
    </source>
</evidence>
<keyword evidence="3" id="KW-0325">Glycoprotein</keyword>
<keyword evidence="2" id="KW-1003">Cell membrane</keyword>
<reference evidence="7" key="1">
    <citation type="submission" date="2023-07" db="EMBL/GenBank/DDBJ databases">
        <title>draft genome sequence of fig (Ficus carica).</title>
        <authorList>
            <person name="Takahashi T."/>
            <person name="Nishimura K."/>
        </authorList>
    </citation>
    <scope>NUCLEOTIDE SEQUENCE</scope>
</reference>
<evidence type="ECO:0000256" key="2">
    <source>
        <dbReference type="ARBA" id="ARBA00022475"/>
    </source>
</evidence>
<name>A0AA88A8B8_FICCA</name>
<dbReference type="PANTHER" id="PTHR32077:SF65">
    <property type="entry name" value="FASCICLIN-LIKE ARABINOGALACTAN PROTEIN 11"/>
    <property type="match status" value="1"/>
</dbReference>
<dbReference type="GO" id="GO:0098552">
    <property type="term" value="C:side of membrane"/>
    <property type="evidence" value="ECO:0007669"/>
    <property type="project" value="UniProtKB-KW"/>
</dbReference>
<keyword evidence="3" id="KW-0449">Lipoprotein</keyword>
<dbReference type="InterPro" id="IPR045003">
    <property type="entry name" value="FLA_A"/>
</dbReference>
<accession>A0AA88A8B8</accession>
<evidence type="ECO:0000313" key="7">
    <source>
        <dbReference type="EMBL" id="GMN39121.1"/>
    </source>
</evidence>